<evidence type="ECO:0000313" key="1">
    <source>
        <dbReference type="EMBL" id="RDB21504.1"/>
    </source>
</evidence>
<keyword evidence="1" id="KW-0489">Methyltransferase</keyword>
<dbReference type="Pfam" id="PF10294">
    <property type="entry name" value="Methyltransf_16"/>
    <property type="match status" value="1"/>
</dbReference>
<sequence>MSSPAHNTKHLPVLRYPFLGTSFSLAQSDDGVSNGTALWLGAQCLSLYLADIHHKLRPHSGIPPRVVELGSGIGLTALVMSSLGWDVLATDIPHVISTVLARNIQHNLPPAAGTIHVRELDWTIPPDHWTWDDTTVIASASSSSSLPSSDKKKPTLNPPYDLICSADTVYSPSLVEPLLRTLHALCTLSLAASSPPRAPPIYLCIERRDPTLVDRVLLDAKHTWGFNVERVPHRKLVRAMDKGGIRWDKEDWDGIEIWKFTLPRG</sequence>
<accession>A0A369JQ50</accession>
<dbReference type="PANTHER" id="PTHR14614">
    <property type="entry name" value="HEPATOCELLULAR CARCINOMA-ASSOCIATED ANTIGEN"/>
    <property type="match status" value="1"/>
</dbReference>
<dbReference type="GO" id="GO:0008757">
    <property type="term" value="F:S-adenosylmethionine-dependent methyltransferase activity"/>
    <property type="evidence" value="ECO:0007669"/>
    <property type="project" value="UniProtKB-ARBA"/>
</dbReference>
<reference evidence="1" key="1">
    <citation type="submission" date="2018-04" db="EMBL/GenBank/DDBJ databases">
        <title>Whole genome sequencing of Hypsizygus marmoreus.</title>
        <authorList>
            <person name="Choi I.-G."/>
            <person name="Min B."/>
            <person name="Kim J.-G."/>
            <person name="Kim S."/>
            <person name="Oh Y.-L."/>
            <person name="Kong W.-S."/>
            <person name="Park H."/>
            <person name="Jeong J."/>
            <person name="Song E.-S."/>
        </authorList>
    </citation>
    <scope>NUCLEOTIDE SEQUENCE [LARGE SCALE GENOMIC DNA]</scope>
    <source>
        <strain evidence="1">51987-8</strain>
    </source>
</reference>
<dbReference type="EMBL" id="LUEZ02000055">
    <property type="protein sequence ID" value="RDB21504.1"/>
    <property type="molecule type" value="Genomic_DNA"/>
</dbReference>
<name>A0A369JQ50_HYPMA</name>
<evidence type="ECO:0000313" key="2">
    <source>
        <dbReference type="Proteomes" id="UP000076154"/>
    </source>
</evidence>
<dbReference type="InParanoid" id="A0A369JQ50"/>
<gene>
    <name evidence="1" type="primary">METTL21E</name>
    <name evidence="1" type="ORF">Hypma_011525</name>
</gene>
<dbReference type="PANTHER" id="PTHR14614:SF162">
    <property type="entry name" value="EXPRESSED PROTEIN"/>
    <property type="match status" value="1"/>
</dbReference>
<proteinExistence type="predicted"/>
<dbReference type="InterPro" id="IPR029063">
    <property type="entry name" value="SAM-dependent_MTases_sf"/>
</dbReference>
<dbReference type="AlphaFoldDB" id="A0A369JQ50"/>
<dbReference type="GO" id="GO:0032259">
    <property type="term" value="P:methylation"/>
    <property type="evidence" value="ECO:0007669"/>
    <property type="project" value="UniProtKB-KW"/>
</dbReference>
<dbReference type="GO" id="GO:0005634">
    <property type="term" value="C:nucleus"/>
    <property type="evidence" value="ECO:0007669"/>
    <property type="project" value="TreeGrafter"/>
</dbReference>
<keyword evidence="2" id="KW-1185">Reference proteome</keyword>
<dbReference type="Gene3D" id="3.40.50.150">
    <property type="entry name" value="Vaccinia Virus protein VP39"/>
    <property type="match status" value="1"/>
</dbReference>
<dbReference type="GO" id="GO:0005737">
    <property type="term" value="C:cytoplasm"/>
    <property type="evidence" value="ECO:0007669"/>
    <property type="project" value="TreeGrafter"/>
</dbReference>
<protein>
    <submittedName>
        <fullName evidence="1">Protein-lysine methyltransferase METTL21E</fullName>
    </submittedName>
</protein>
<dbReference type="InterPro" id="IPR019410">
    <property type="entry name" value="Methyltransf_16"/>
</dbReference>
<comment type="caution">
    <text evidence="1">The sequence shown here is derived from an EMBL/GenBank/DDBJ whole genome shotgun (WGS) entry which is preliminary data.</text>
</comment>
<keyword evidence="1" id="KW-0808">Transferase</keyword>
<dbReference type="Proteomes" id="UP000076154">
    <property type="component" value="Unassembled WGS sequence"/>
</dbReference>
<dbReference type="OrthoDB" id="194386at2759"/>
<organism evidence="1 2">
    <name type="scientific">Hypsizygus marmoreus</name>
    <name type="common">White beech mushroom</name>
    <name type="synonym">Agaricus marmoreus</name>
    <dbReference type="NCBI Taxonomy" id="39966"/>
    <lineage>
        <taxon>Eukaryota</taxon>
        <taxon>Fungi</taxon>
        <taxon>Dikarya</taxon>
        <taxon>Basidiomycota</taxon>
        <taxon>Agaricomycotina</taxon>
        <taxon>Agaricomycetes</taxon>
        <taxon>Agaricomycetidae</taxon>
        <taxon>Agaricales</taxon>
        <taxon>Tricholomatineae</taxon>
        <taxon>Lyophyllaceae</taxon>
        <taxon>Hypsizygus</taxon>
    </lineage>
</organism>
<dbReference type="SUPFAM" id="SSF53335">
    <property type="entry name" value="S-adenosyl-L-methionine-dependent methyltransferases"/>
    <property type="match status" value="1"/>
</dbReference>